<comment type="caution">
    <text evidence="1">The sequence shown here is derived from an EMBL/GenBank/DDBJ whole genome shotgun (WGS) entry which is preliminary data.</text>
</comment>
<dbReference type="Proteomes" id="UP000814033">
    <property type="component" value="Unassembled WGS sequence"/>
</dbReference>
<reference evidence="1" key="2">
    <citation type="journal article" date="2022" name="New Phytol.">
        <title>Evolutionary transition to the ectomycorrhizal habit in the genomes of a hyperdiverse lineage of mushroom-forming fungi.</title>
        <authorList>
            <person name="Looney B."/>
            <person name="Miyauchi S."/>
            <person name="Morin E."/>
            <person name="Drula E."/>
            <person name="Courty P.E."/>
            <person name="Kohler A."/>
            <person name="Kuo A."/>
            <person name="LaButti K."/>
            <person name="Pangilinan J."/>
            <person name="Lipzen A."/>
            <person name="Riley R."/>
            <person name="Andreopoulos W."/>
            <person name="He G."/>
            <person name="Johnson J."/>
            <person name="Nolan M."/>
            <person name="Tritt A."/>
            <person name="Barry K.W."/>
            <person name="Grigoriev I.V."/>
            <person name="Nagy L.G."/>
            <person name="Hibbett D."/>
            <person name="Henrissat B."/>
            <person name="Matheny P.B."/>
            <person name="Labbe J."/>
            <person name="Martin F.M."/>
        </authorList>
    </citation>
    <scope>NUCLEOTIDE SEQUENCE</scope>
    <source>
        <strain evidence="1">FP105234-sp</strain>
    </source>
</reference>
<proteinExistence type="predicted"/>
<keyword evidence="2" id="KW-1185">Reference proteome</keyword>
<protein>
    <submittedName>
        <fullName evidence="1">MFS general substrate transporter</fullName>
    </submittedName>
</protein>
<evidence type="ECO:0000313" key="2">
    <source>
        <dbReference type="Proteomes" id="UP000814033"/>
    </source>
</evidence>
<sequence length="520" mass="55287">MSSELTVTGTVDNPIEPSSVYVRPVLGKVKKGFLLALFCLAEFMDAFVGSALFPAIVAVEDGLDIAPNEITWVFSAYSATFAAFLLISGRVADIYSSKWAFVVGSAAVGLFSLGCGFVHGKVALFILRALGGVGAAMTVPSALSLIVEWFPEPEEQNRGIAMFGGSAAVGNVCGIIIGGAFIQWASWKWIFYFACMLGVPIALVATLLVPPSAPRAHKPSWKRLDLGGVTLITTAIVLFIYAVTTGAATGWGSARVIAVLVVSILLGAAFFILEARLDPHVASLPPHIWRYKNVPILAAVAFVPIFWWCALFFQLMPLFQNVYQWGAIMTAVRFLPTGLFSGAIAGPSGSFPKYVSPKWTILGGLVLDIISTIMLAFGDTRAKYWSIMFPAFIIGTLGNMVVYTNTNIALFMNTPSEIAGTTGAIFNSSSQLGIAIGLAVVTTISTSINSKRATAGKVVGYHGIADGFWFVLALLVVEGIAVLIWYEVEDRSIEDVEGAGSLEGKDKHDESVKGTGAEPA</sequence>
<organism evidence="1 2">
    <name type="scientific">Auriscalpium vulgare</name>
    <dbReference type="NCBI Taxonomy" id="40419"/>
    <lineage>
        <taxon>Eukaryota</taxon>
        <taxon>Fungi</taxon>
        <taxon>Dikarya</taxon>
        <taxon>Basidiomycota</taxon>
        <taxon>Agaricomycotina</taxon>
        <taxon>Agaricomycetes</taxon>
        <taxon>Russulales</taxon>
        <taxon>Auriscalpiaceae</taxon>
        <taxon>Auriscalpium</taxon>
    </lineage>
</organism>
<evidence type="ECO:0000313" key="1">
    <source>
        <dbReference type="EMBL" id="KAI0042429.1"/>
    </source>
</evidence>
<dbReference type="EMBL" id="MU276066">
    <property type="protein sequence ID" value="KAI0042429.1"/>
    <property type="molecule type" value="Genomic_DNA"/>
</dbReference>
<gene>
    <name evidence="1" type="ORF">FA95DRAFT_564656</name>
</gene>
<name>A0ACB8RE04_9AGAM</name>
<accession>A0ACB8RE04</accession>
<reference evidence="1" key="1">
    <citation type="submission" date="2021-02" db="EMBL/GenBank/DDBJ databases">
        <authorList>
            <consortium name="DOE Joint Genome Institute"/>
            <person name="Ahrendt S."/>
            <person name="Looney B.P."/>
            <person name="Miyauchi S."/>
            <person name="Morin E."/>
            <person name="Drula E."/>
            <person name="Courty P.E."/>
            <person name="Chicoki N."/>
            <person name="Fauchery L."/>
            <person name="Kohler A."/>
            <person name="Kuo A."/>
            <person name="Labutti K."/>
            <person name="Pangilinan J."/>
            <person name="Lipzen A."/>
            <person name="Riley R."/>
            <person name="Andreopoulos W."/>
            <person name="He G."/>
            <person name="Johnson J."/>
            <person name="Barry K.W."/>
            <person name="Grigoriev I.V."/>
            <person name="Nagy L."/>
            <person name="Hibbett D."/>
            <person name="Henrissat B."/>
            <person name="Matheny P.B."/>
            <person name="Labbe J."/>
            <person name="Martin F."/>
        </authorList>
    </citation>
    <scope>NUCLEOTIDE SEQUENCE</scope>
    <source>
        <strain evidence="1">FP105234-sp</strain>
    </source>
</reference>